<dbReference type="PANTHER" id="PTHR47014">
    <property type="entry name" value="PLECKSTRIN HOMOLOGY DOMAIN-CONTAINING FAMILY S MEMBER 1"/>
    <property type="match status" value="1"/>
</dbReference>
<keyword evidence="3" id="KW-1185">Reference proteome</keyword>
<dbReference type="Proteomes" id="UP000261620">
    <property type="component" value="Unplaced"/>
</dbReference>
<proteinExistence type="predicted"/>
<dbReference type="InterPro" id="IPR001849">
    <property type="entry name" value="PH_domain"/>
</dbReference>
<name>A0A3Q3X0I5_MOLML</name>
<dbReference type="OMA" id="WAWIQKS"/>
<dbReference type="InterPro" id="IPR011993">
    <property type="entry name" value="PH-like_dom_sf"/>
</dbReference>
<dbReference type="Pfam" id="PF00169">
    <property type="entry name" value="PH"/>
    <property type="match status" value="1"/>
</dbReference>
<evidence type="ECO:0000259" key="1">
    <source>
        <dbReference type="PROSITE" id="PS50003"/>
    </source>
</evidence>
<sequence length="270" mass="30990">AFLFPSGLSTIFYTSVGIPTEVRSGYFLKSPPQNKSWKRRFFVLFKVSEQDYQLKYFNSSEERDKPAGEIDLLQVSFLWVSPQQHSRWGWINKNLKCSPSTVLCIRAGDRDYFLIGESRSVSSGWCRTLNYFTCLGRPLLRFRCMFTRAPKQLPSFVFLSSIDAIIPEERDIEVKQADLKKHLTVTEVDGKPIVSSWTGQPQLVCLFHKGDQILAINDLHTSSVEEVNKYLSKCLKNEVKVTILRRHRCQPLHSSACWTSTVPGRAQMTL</sequence>
<dbReference type="InterPro" id="IPR036034">
    <property type="entry name" value="PDZ_sf"/>
</dbReference>
<dbReference type="AlphaFoldDB" id="A0A3Q3X0I5"/>
<evidence type="ECO:0000313" key="3">
    <source>
        <dbReference type="Proteomes" id="UP000261620"/>
    </source>
</evidence>
<reference evidence="2" key="1">
    <citation type="submission" date="2025-08" db="UniProtKB">
        <authorList>
            <consortium name="Ensembl"/>
        </authorList>
    </citation>
    <scope>IDENTIFICATION</scope>
</reference>
<dbReference type="Gene3D" id="2.30.29.30">
    <property type="entry name" value="Pleckstrin-homology domain (PH domain)/Phosphotyrosine-binding domain (PTB)"/>
    <property type="match status" value="1"/>
</dbReference>
<dbReference type="Ensembl" id="ENSMMOT00000018852.1">
    <property type="protein sequence ID" value="ENSMMOP00000018552.1"/>
    <property type="gene ID" value="ENSMMOG00000014046.1"/>
</dbReference>
<feature type="domain" description="PH" evidence="1">
    <location>
        <begin position="20"/>
        <end position="134"/>
    </location>
</feature>
<reference evidence="2" key="2">
    <citation type="submission" date="2025-09" db="UniProtKB">
        <authorList>
            <consortium name="Ensembl"/>
        </authorList>
    </citation>
    <scope>IDENTIFICATION</scope>
</reference>
<accession>A0A3Q3X0I5</accession>
<dbReference type="SMART" id="SM00233">
    <property type="entry name" value="PH"/>
    <property type="match status" value="1"/>
</dbReference>
<dbReference type="InterPro" id="IPR042986">
    <property type="entry name" value="PLEKHS1"/>
</dbReference>
<dbReference type="STRING" id="94237.ENSMMOP00000018552"/>
<dbReference type="SUPFAM" id="SSF50729">
    <property type="entry name" value="PH domain-like"/>
    <property type="match status" value="1"/>
</dbReference>
<protein>
    <recommendedName>
        <fullName evidence="1">PH domain-containing protein</fullName>
    </recommendedName>
</protein>
<dbReference type="PROSITE" id="PS50003">
    <property type="entry name" value="PH_DOMAIN"/>
    <property type="match status" value="1"/>
</dbReference>
<organism evidence="2 3">
    <name type="scientific">Mola mola</name>
    <name type="common">Ocean sunfish</name>
    <name type="synonym">Tetraodon mola</name>
    <dbReference type="NCBI Taxonomy" id="94237"/>
    <lineage>
        <taxon>Eukaryota</taxon>
        <taxon>Metazoa</taxon>
        <taxon>Chordata</taxon>
        <taxon>Craniata</taxon>
        <taxon>Vertebrata</taxon>
        <taxon>Euteleostomi</taxon>
        <taxon>Actinopterygii</taxon>
        <taxon>Neopterygii</taxon>
        <taxon>Teleostei</taxon>
        <taxon>Neoteleostei</taxon>
        <taxon>Acanthomorphata</taxon>
        <taxon>Eupercaria</taxon>
        <taxon>Tetraodontiformes</taxon>
        <taxon>Molidae</taxon>
        <taxon>Mola</taxon>
    </lineage>
</organism>
<evidence type="ECO:0000313" key="2">
    <source>
        <dbReference type="Ensembl" id="ENSMMOP00000018552.1"/>
    </source>
</evidence>
<dbReference type="PANTHER" id="PTHR47014:SF1">
    <property type="entry name" value="PLECKSTRIN HOMOLOGY DOMAIN-CONTAINING FAMILY S MEMBER 1"/>
    <property type="match status" value="1"/>
</dbReference>
<dbReference type="SUPFAM" id="SSF50156">
    <property type="entry name" value="PDZ domain-like"/>
    <property type="match status" value="1"/>
</dbReference>